<reference evidence="2 3" key="2">
    <citation type="journal article" date="2016" name="Microb. Ecol.">
        <title>Genome Characteristics of a Novel Type I Methanotroph (Sn10-6) Isolated from a Flooded Indian Rice Field.</title>
        <authorList>
            <person name="Rahalkar M.C."/>
            <person name="Pandit P.S."/>
            <person name="Dhakephalkar P.K."/>
            <person name="Pore S."/>
            <person name="Arora P."/>
            <person name="Kapse N."/>
        </authorList>
    </citation>
    <scope>NUCLEOTIDE SEQUENCE [LARGE SCALE GENOMIC DNA]</scope>
    <source>
        <strain evidence="2 3">Sn10-6</strain>
    </source>
</reference>
<evidence type="ECO:0000313" key="3">
    <source>
        <dbReference type="Proteomes" id="UP000033684"/>
    </source>
</evidence>
<dbReference type="AlphaFoldDB" id="A0A0F3IIT8"/>
<evidence type="ECO:0000313" key="2">
    <source>
        <dbReference type="EMBL" id="KJV06592.1"/>
    </source>
</evidence>
<dbReference type="InterPro" id="IPR014982">
    <property type="entry name" value="GSCFA"/>
</dbReference>
<keyword evidence="3" id="KW-1185">Reference proteome</keyword>
<dbReference type="Proteomes" id="UP000033684">
    <property type="component" value="Unassembled WGS sequence"/>
</dbReference>
<comment type="caution">
    <text evidence="2">The sequence shown here is derived from an EMBL/GenBank/DDBJ whole genome shotgun (WGS) entry which is preliminary data.</text>
</comment>
<sequence length="360" mass="40705">MLSGKTSLSRQDSVEKKHPYSDLPDYAFWKQAVAQVSIDLLEPVQEVPFKISRTDKVATAGSCFAQHISKRLRKNGFCFLVTEASNDKDESLESYDFSALYGNVYTARQLLQLFDRAFGYFTPIDSFWLLNESRYCDPFRPRLKPNGYATIEALTEERERHFQAVREMFSTLDVFVFTLGLTECWRSKLDGAVYPIAPGVAGGCFAADKYEFVNFTVDEVVNDLKQFVAKLRLINPKAKLILTVSPVPLVATYEKQHVLLSTTYSKSVLRVAAEMVATEFGGVSYFPSYEIITGSYNRGRYFAADLRTVTEEGVDHVMSVFMKNITEGHLAEQNLGDYDEEMLALSEIACDEIALEKNRS</sequence>
<accession>A0A0F3IIT8</accession>
<evidence type="ECO:0000259" key="1">
    <source>
        <dbReference type="Pfam" id="PF08885"/>
    </source>
</evidence>
<dbReference type="Pfam" id="PF08885">
    <property type="entry name" value="GSCFA"/>
    <property type="match status" value="1"/>
</dbReference>
<gene>
    <name evidence="2" type="ORF">VZ94_10315</name>
</gene>
<protein>
    <recommendedName>
        <fullName evidence="1">GSCFA domain-containing protein</fullName>
    </recommendedName>
</protein>
<dbReference type="PATRIC" id="fig|1632867.3.peg.85"/>
<dbReference type="EMBL" id="LAJX01000100">
    <property type="protein sequence ID" value="KJV06592.1"/>
    <property type="molecule type" value="Genomic_DNA"/>
</dbReference>
<feature type="domain" description="GSCFA" evidence="1">
    <location>
        <begin position="56"/>
        <end position="321"/>
    </location>
</feature>
<reference evidence="3" key="1">
    <citation type="submission" date="2015-03" db="EMBL/GenBank/DDBJ databases">
        <title>Draft genome sequence of a novel methanotroph (Sn10-6) isolated from flooded ricefield rhizosphere in India.</title>
        <authorList>
            <person name="Pandit P.S."/>
            <person name="Pore S.D."/>
            <person name="Arora P."/>
            <person name="Kapse N.G."/>
            <person name="Dhakephalkar P.K."/>
            <person name="Rahalkar M.C."/>
        </authorList>
    </citation>
    <scope>NUCLEOTIDE SEQUENCE [LARGE SCALE GENOMIC DNA]</scope>
    <source>
        <strain evidence="3">Sn10-6</strain>
    </source>
</reference>
<organism evidence="2 3">
    <name type="scientific">Methylocucumis oryzae</name>
    <dbReference type="NCBI Taxonomy" id="1632867"/>
    <lineage>
        <taxon>Bacteria</taxon>
        <taxon>Pseudomonadati</taxon>
        <taxon>Pseudomonadota</taxon>
        <taxon>Gammaproteobacteria</taxon>
        <taxon>Methylococcales</taxon>
        <taxon>Methylococcaceae</taxon>
        <taxon>Methylocucumis</taxon>
    </lineage>
</organism>
<proteinExistence type="predicted"/>
<name>A0A0F3IIT8_9GAMM</name>